<keyword evidence="3" id="KW-1185">Reference proteome</keyword>
<feature type="region of interest" description="Disordered" evidence="1">
    <location>
        <begin position="26"/>
        <end position="79"/>
    </location>
</feature>
<dbReference type="Proteomes" id="UP000027195">
    <property type="component" value="Unassembled WGS sequence"/>
</dbReference>
<accession>A0A067MMF1</accession>
<dbReference type="EMBL" id="KL198048">
    <property type="protein sequence ID" value="KDQ12756.1"/>
    <property type="molecule type" value="Genomic_DNA"/>
</dbReference>
<name>A0A067MMF1_BOTB1</name>
<dbReference type="InParanoid" id="A0A067MMF1"/>
<dbReference type="AlphaFoldDB" id="A0A067MMF1"/>
<organism evidence="2 3">
    <name type="scientific">Botryobasidium botryosum (strain FD-172 SS1)</name>
    <dbReference type="NCBI Taxonomy" id="930990"/>
    <lineage>
        <taxon>Eukaryota</taxon>
        <taxon>Fungi</taxon>
        <taxon>Dikarya</taxon>
        <taxon>Basidiomycota</taxon>
        <taxon>Agaricomycotina</taxon>
        <taxon>Agaricomycetes</taxon>
        <taxon>Cantharellales</taxon>
        <taxon>Botryobasidiaceae</taxon>
        <taxon>Botryobasidium</taxon>
    </lineage>
</organism>
<protein>
    <submittedName>
        <fullName evidence="2">Uncharacterized protein</fullName>
    </submittedName>
</protein>
<gene>
    <name evidence="2" type="ORF">BOTBODRAFT_409829</name>
</gene>
<feature type="compositionally biased region" description="Polar residues" evidence="1">
    <location>
        <begin position="31"/>
        <end position="41"/>
    </location>
</feature>
<dbReference type="HOGENOM" id="CLU_2605715_0_0_1"/>
<reference evidence="3" key="1">
    <citation type="journal article" date="2014" name="Proc. Natl. Acad. Sci. U.S.A.">
        <title>Extensive sampling of basidiomycete genomes demonstrates inadequacy of the white-rot/brown-rot paradigm for wood decay fungi.</title>
        <authorList>
            <person name="Riley R."/>
            <person name="Salamov A.A."/>
            <person name="Brown D.W."/>
            <person name="Nagy L.G."/>
            <person name="Floudas D."/>
            <person name="Held B.W."/>
            <person name="Levasseur A."/>
            <person name="Lombard V."/>
            <person name="Morin E."/>
            <person name="Otillar R."/>
            <person name="Lindquist E.A."/>
            <person name="Sun H."/>
            <person name="LaButti K.M."/>
            <person name="Schmutz J."/>
            <person name="Jabbour D."/>
            <person name="Luo H."/>
            <person name="Baker S.E."/>
            <person name="Pisabarro A.G."/>
            <person name="Walton J.D."/>
            <person name="Blanchette R.A."/>
            <person name="Henrissat B."/>
            <person name="Martin F."/>
            <person name="Cullen D."/>
            <person name="Hibbett D.S."/>
            <person name="Grigoriev I.V."/>
        </authorList>
    </citation>
    <scope>NUCLEOTIDE SEQUENCE [LARGE SCALE GENOMIC DNA]</scope>
    <source>
        <strain evidence="3">FD-172 SS1</strain>
    </source>
</reference>
<evidence type="ECO:0000256" key="1">
    <source>
        <dbReference type="SAM" id="MobiDB-lite"/>
    </source>
</evidence>
<evidence type="ECO:0000313" key="3">
    <source>
        <dbReference type="Proteomes" id="UP000027195"/>
    </source>
</evidence>
<sequence>MLVPASLVSPFHLWLRKRPAPYVDDPRTAAHFSSKSSTQVPSRRADSGRFVSGNLLRSTQPEPALNTDLDLGNCHQRGE</sequence>
<evidence type="ECO:0000313" key="2">
    <source>
        <dbReference type="EMBL" id="KDQ12756.1"/>
    </source>
</evidence>
<proteinExistence type="predicted"/>